<dbReference type="Gene3D" id="3.60.110.10">
    <property type="entry name" value="Carbon-nitrogen hydrolase"/>
    <property type="match status" value="1"/>
</dbReference>
<proteinExistence type="predicted"/>
<organism evidence="1 2">
    <name type="scientific">Eiseniibacteriota bacterium</name>
    <dbReference type="NCBI Taxonomy" id="2212470"/>
    <lineage>
        <taxon>Bacteria</taxon>
        <taxon>Candidatus Eiseniibacteriota</taxon>
    </lineage>
</organism>
<dbReference type="EMBL" id="JABDJR010000461">
    <property type="protein sequence ID" value="NNF07365.1"/>
    <property type="molecule type" value="Genomic_DNA"/>
</dbReference>
<comment type="caution">
    <text evidence="1">The sequence shown here is derived from an EMBL/GenBank/DDBJ whole genome shotgun (WGS) entry which is preliminary data.</text>
</comment>
<dbReference type="AlphaFoldDB" id="A0A7Y2ECB6"/>
<reference evidence="1 2" key="1">
    <citation type="submission" date="2020-03" db="EMBL/GenBank/DDBJ databases">
        <title>Metabolic flexibility allows generalist bacteria to become dominant in a frequently disturbed ecosystem.</title>
        <authorList>
            <person name="Chen Y.-J."/>
            <person name="Leung P.M."/>
            <person name="Bay S.K."/>
            <person name="Hugenholtz P."/>
            <person name="Kessler A.J."/>
            <person name="Shelley G."/>
            <person name="Waite D.W."/>
            <person name="Cook P.L."/>
            <person name="Greening C."/>
        </authorList>
    </citation>
    <scope>NUCLEOTIDE SEQUENCE [LARGE SCALE GENOMIC DNA]</scope>
    <source>
        <strain evidence="1">SS_bin_28</strain>
    </source>
</reference>
<name>A0A7Y2ECB6_UNCEI</name>
<accession>A0A7Y2ECB6</accession>
<evidence type="ECO:0000313" key="2">
    <source>
        <dbReference type="Proteomes" id="UP000547674"/>
    </source>
</evidence>
<evidence type="ECO:0008006" key="3">
    <source>
        <dbReference type="Google" id="ProtNLM"/>
    </source>
</evidence>
<gene>
    <name evidence="1" type="ORF">HKN21_11440</name>
</gene>
<evidence type="ECO:0000313" key="1">
    <source>
        <dbReference type="EMBL" id="NNF07365.1"/>
    </source>
</evidence>
<dbReference type="SUPFAM" id="SSF56317">
    <property type="entry name" value="Carbon-nitrogen hydrolase"/>
    <property type="match status" value="1"/>
</dbReference>
<sequence>MPKTVLVALLNVDPTQFSGGDAATFSTACTQASAALAHVGGRRAVTKLFVAPEYYFSQMDDTFTAEGTTPKPVTRTQKHNIYTELKRVSSQHSDILMVAGSIFYKKTTGVFTKTTKGLNVCPVLLNGEFVYKYYKHDDDGNLGDTHPDAIYTHKKTDPFFTHDRVRYGIEICKDHTSQVLKGWVAAHGGARVDIHIYISATNTHQVSSLMAKTDGYVIHCDMTSSDRKHGVMQQTGPSVTFDAGKAIIPLNSLAPVHTTGALGNGSTVSVYTLTI</sequence>
<dbReference type="InterPro" id="IPR036526">
    <property type="entry name" value="C-N_Hydrolase_sf"/>
</dbReference>
<dbReference type="Proteomes" id="UP000547674">
    <property type="component" value="Unassembled WGS sequence"/>
</dbReference>
<protein>
    <recommendedName>
        <fullName evidence="3">CN hydrolase domain-containing protein</fullName>
    </recommendedName>
</protein>